<dbReference type="InParanoid" id="A0A540VJ20"/>
<dbReference type="RefSeq" id="WP_141609121.1">
    <property type="nucleotide sequence ID" value="NZ_VIGC02000006.1"/>
</dbReference>
<evidence type="ECO:0000256" key="1">
    <source>
        <dbReference type="SAM" id="MobiDB-lite"/>
    </source>
</evidence>
<dbReference type="AlphaFoldDB" id="A0A540VJ20"/>
<name>A0A540VJ20_9CHLR</name>
<sequence length="86" mass="9891">MSENEYDFDNAKQGAVASTPPGKTRITIRIDTDVLNWFRRQVHEAGGGNYQTLINEALREYIRARDGILEDTLRKVIREELKANIK</sequence>
<dbReference type="Proteomes" id="UP000317371">
    <property type="component" value="Unassembled WGS sequence"/>
</dbReference>
<evidence type="ECO:0000313" key="3">
    <source>
        <dbReference type="Proteomes" id="UP000317371"/>
    </source>
</evidence>
<comment type="caution">
    <text evidence="2">The sequence shown here is derived from an EMBL/GenBank/DDBJ whole genome shotgun (WGS) entry which is preliminary data.</text>
</comment>
<dbReference type="Pfam" id="PF14384">
    <property type="entry name" value="BrnA_antitoxin"/>
    <property type="match status" value="1"/>
</dbReference>
<evidence type="ECO:0000313" key="2">
    <source>
        <dbReference type="EMBL" id="TQE96749.1"/>
    </source>
</evidence>
<accession>A0A540VJ20</accession>
<keyword evidence="3" id="KW-1185">Reference proteome</keyword>
<reference evidence="2 3" key="1">
    <citation type="submission" date="2019-06" db="EMBL/GenBank/DDBJ databases">
        <title>Genome sequence of Litorilinea aerophila BAA-2444.</title>
        <authorList>
            <person name="Maclea K.S."/>
            <person name="Maurais E.G."/>
            <person name="Iannazzi L.C."/>
        </authorList>
    </citation>
    <scope>NUCLEOTIDE SEQUENCE [LARGE SCALE GENOMIC DNA]</scope>
    <source>
        <strain evidence="2 3">ATCC BAA-2444</strain>
    </source>
</reference>
<gene>
    <name evidence="2" type="ORF">FKZ61_05665</name>
</gene>
<protein>
    <submittedName>
        <fullName evidence="2">BrnA antitoxin family protein</fullName>
    </submittedName>
</protein>
<dbReference type="OrthoDB" id="162550at2"/>
<dbReference type="EMBL" id="VIGC01000006">
    <property type="protein sequence ID" value="TQE96749.1"/>
    <property type="molecule type" value="Genomic_DNA"/>
</dbReference>
<organism evidence="2 3">
    <name type="scientific">Litorilinea aerophila</name>
    <dbReference type="NCBI Taxonomy" id="1204385"/>
    <lineage>
        <taxon>Bacteria</taxon>
        <taxon>Bacillati</taxon>
        <taxon>Chloroflexota</taxon>
        <taxon>Caldilineae</taxon>
        <taxon>Caldilineales</taxon>
        <taxon>Caldilineaceae</taxon>
        <taxon>Litorilinea</taxon>
    </lineage>
</organism>
<dbReference type="InterPro" id="IPR025528">
    <property type="entry name" value="BrnA_antitoxin"/>
</dbReference>
<proteinExistence type="predicted"/>
<feature type="region of interest" description="Disordered" evidence="1">
    <location>
        <begin position="1"/>
        <end position="23"/>
    </location>
</feature>